<name>A0A5C8PAX5_9HYPH</name>
<gene>
    <name evidence="2" type="ORF">FHP25_32275</name>
</gene>
<dbReference type="InterPro" id="IPR005122">
    <property type="entry name" value="Uracil-DNA_glycosylase-like"/>
</dbReference>
<evidence type="ECO:0000313" key="2">
    <source>
        <dbReference type="EMBL" id="TXL70945.1"/>
    </source>
</evidence>
<organism evidence="2 3">
    <name type="scientific">Vineibacter terrae</name>
    <dbReference type="NCBI Taxonomy" id="2586908"/>
    <lineage>
        <taxon>Bacteria</taxon>
        <taxon>Pseudomonadati</taxon>
        <taxon>Pseudomonadota</taxon>
        <taxon>Alphaproteobacteria</taxon>
        <taxon>Hyphomicrobiales</taxon>
        <taxon>Vineibacter</taxon>
    </lineage>
</organism>
<comment type="caution">
    <text evidence="2">The sequence shown here is derived from an EMBL/GenBank/DDBJ whole genome shotgun (WGS) entry which is preliminary data.</text>
</comment>
<dbReference type="EMBL" id="VDUZ01000051">
    <property type="protein sequence ID" value="TXL70945.1"/>
    <property type="molecule type" value="Genomic_DNA"/>
</dbReference>
<protein>
    <submittedName>
        <fullName evidence="2">Uracil-DNA glycosylase family protein</fullName>
    </submittedName>
</protein>
<dbReference type="Pfam" id="PF03167">
    <property type="entry name" value="UDG"/>
    <property type="match status" value="1"/>
</dbReference>
<dbReference type="PANTHER" id="PTHR42160:SF1">
    <property type="entry name" value="URACIL-DNA GLYCOSYLASE SUPERFAMILY PROTEIN"/>
    <property type="match status" value="1"/>
</dbReference>
<feature type="domain" description="Uracil-DNA glycosylase-like" evidence="1">
    <location>
        <begin position="9"/>
        <end position="167"/>
    </location>
</feature>
<dbReference type="InterPro" id="IPR036895">
    <property type="entry name" value="Uracil-DNA_glycosylase-like_sf"/>
</dbReference>
<dbReference type="SMART" id="SM00986">
    <property type="entry name" value="UDG"/>
    <property type="match status" value="1"/>
</dbReference>
<dbReference type="OrthoDB" id="9789139at2"/>
<dbReference type="Proteomes" id="UP000321638">
    <property type="component" value="Unassembled WGS sequence"/>
</dbReference>
<proteinExistence type="predicted"/>
<evidence type="ECO:0000313" key="3">
    <source>
        <dbReference type="Proteomes" id="UP000321638"/>
    </source>
</evidence>
<dbReference type="Gene3D" id="3.40.470.10">
    <property type="entry name" value="Uracil-DNA glycosylase-like domain"/>
    <property type="match status" value="1"/>
</dbReference>
<dbReference type="AlphaFoldDB" id="A0A5C8PAX5"/>
<keyword evidence="3" id="KW-1185">Reference proteome</keyword>
<dbReference type="SUPFAM" id="SSF52141">
    <property type="entry name" value="Uracil-DNA glycosylase-like"/>
    <property type="match status" value="1"/>
</dbReference>
<evidence type="ECO:0000259" key="1">
    <source>
        <dbReference type="SMART" id="SM00986"/>
    </source>
</evidence>
<dbReference type="SMART" id="SM00987">
    <property type="entry name" value="UreE_C"/>
    <property type="match status" value="1"/>
</dbReference>
<accession>A0A5C8PAX5</accession>
<dbReference type="CDD" id="cd10033">
    <property type="entry name" value="UDG_like"/>
    <property type="match status" value="1"/>
</dbReference>
<sequence>MLPFPPRPVVQIATTARLLIVGQAPGRKVHETGVPWNDDSGSRLRAWTLLEPADFYDESKVAIVPMGFCYPGVAEAGGDNPPPPECATLWHERLLARLPERRLTLLVGQYAQRFYLGPRRKRNLTETVRAFAEYGPQYFPLPHPSWRSQIWSRRNPWFADLVLPACREAVRNALA</sequence>
<dbReference type="InterPro" id="IPR047124">
    <property type="entry name" value="HI_0220.2"/>
</dbReference>
<dbReference type="PANTHER" id="PTHR42160">
    <property type="entry name" value="URACIL-DNA GLYCOSYLASE SUPERFAMILY PROTEIN"/>
    <property type="match status" value="1"/>
</dbReference>
<reference evidence="2 3" key="1">
    <citation type="submission" date="2019-06" db="EMBL/GenBank/DDBJ databases">
        <title>New taxonomy in bacterial strain CC-CFT640, isolated from vineyard.</title>
        <authorList>
            <person name="Lin S.-Y."/>
            <person name="Tsai C.-F."/>
            <person name="Young C.-C."/>
        </authorList>
    </citation>
    <scope>NUCLEOTIDE SEQUENCE [LARGE SCALE GENOMIC DNA]</scope>
    <source>
        <strain evidence="2 3">CC-CFT640</strain>
    </source>
</reference>